<dbReference type="AlphaFoldDB" id="B6VXP2"/>
<reference evidence="1 2" key="2">
    <citation type="submission" date="2008-10" db="EMBL/GenBank/DDBJ databases">
        <authorList>
            <person name="Fulton L."/>
            <person name="Clifton S."/>
            <person name="Fulton B."/>
            <person name="Xu J."/>
            <person name="Minx P."/>
            <person name="Pepin K.H."/>
            <person name="Johnson M."/>
            <person name="Thiruvilangam P."/>
            <person name="Bhonagiri V."/>
            <person name="Nash W.E."/>
            <person name="Mardis E.R."/>
            <person name="Wilson R.K."/>
        </authorList>
    </citation>
    <scope>NUCLEOTIDE SEQUENCE [LARGE SCALE GENOMIC DNA]</scope>
    <source>
        <strain evidence="1 2">DSM 17855</strain>
    </source>
</reference>
<evidence type="ECO:0000313" key="1">
    <source>
        <dbReference type="EMBL" id="EEB25385.1"/>
    </source>
</evidence>
<sequence>MNRVLNIGNMTNKNSYNIYISLGKRSIKYIAKIRKLLVISNKKQR</sequence>
<evidence type="ECO:0000313" key="2">
    <source>
        <dbReference type="Proteomes" id="UP000004849"/>
    </source>
</evidence>
<dbReference type="Proteomes" id="UP000004849">
    <property type="component" value="Unassembled WGS sequence"/>
</dbReference>
<proteinExistence type="predicted"/>
<accession>B6VXP2</accession>
<reference evidence="1 2" key="1">
    <citation type="submission" date="2008-10" db="EMBL/GenBank/DDBJ databases">
        <title>Draft genome sequence of Bacteroides dorei (DSM 17855).</title>
        <authorList>
            <person name="Sudarsanam P."/>
            <person name="Ley R."/>
            <person name="Guruge J."/>
            <person name="Turnbaugh P.J."/>
            <person name="Mahowald M."/>
            <person name="Liep D."/>
            <person name="Gordon J."/>
        </authorList>
    </citation>
    <scope>NUCLEOTIDE SEQUENCE [LARGE SCALE GENOMIC DNA]</scope>
    <source>
        <strain evidence="1 2">DSM 17855</strain>
    </source>
</reference>
<dbReference type="HOGENOM" id="CLU_3196022_0_0_10"/>
<gene>
    <name evidence="1" type="ORF">BACDOR_02025</name>
</gene>
<dbReference type="EMBL" id="ABWZ01000040">
    <property type="protein sequence ID" value="EEB25385.1"/>
    <property type="molecule type" value="Genomic_DNA"/>
</dbReference>
<name>B6VXP2_9BACT</name>
<organism evidence="1 2">
    <name type="scientific">Phocaeicola dorei DSM 17855</name>
    <dbReference type="NCBI Taxonomy" id="483217"/>
    <lineage>
        <taxon>Bacteria</taxon>
        <taxon>Pseudomonadati</taxon>
        <taxon>Bacteroidota</taxon>
        <taxon>Bacteroidia</taxon>
        <taxon>Bacteroidales</taxon>
        <taxon>Bacteroidaceae</taxon>
        <taxon>Phocaeicola</taxon>
    </lineage>
</organism>
<protein>
    <submittedName>
        <fullName evidence="1">Uncharacterized protein</fullName>
    </submittedName>
</protein>